<protein>
    <submittedName>
        <fullName evidence="3">Histidine kinase</fullName>
    </submittedName>
</protein>
<dbReference type="PANTHER" id="PTHR34220:SF7">
    <property type="entry name" value="SENSOR HISTIDINE KINASE YPDA"/>
    <property type="match status" value="1"/>
</dbReference>
<name>A0ABU2WIX5_9GAMM</name>
<dbReference type="GO" id="GO:0016301">
    <property type="term" value="F:kinase activity"/>
    <property type="evidence" value="ECO:0007669"/>
    <property type="project" value="UniProtKB-KW"/>
</dbReference>
<gene>
    <name evidence="3" type="ORF">RM530_10615</name>
</gene>
<dbReference type="InterPro" id="IPR010559">
    <property type="entry name" value="Sig_transdc_His_kin_internal"/>
</dbReference>
<dbReference type="SUPFAM" id="SSF55874">
    <property type="entry name" value="ATPase domain of HSP90 chaperone/DNA topoisomerase II/histidine kinase"/>
    <property type="match status" value="1"/>
</dbReference>
<dbReference type="InterPro" id="IPR036890">
    <property type="entry name" value="HATPase_C_sf"/>
</dbReference>
<dbReference type="Proteomes" id="UP001254608">
    <property type="component" value="Unassembled WGS sequence"/>
</dbReference>
<feature type="transmembrane region" description="Helical" evidence="1">
    <location>
        <begin position="20"/>
        <end position="40"/>
    </location>
</feature>
<dbReference type="PANTHER" id="PTHR34220">
    <property type="entry name" value="SENSOR HISTIDINE KINASE YPDA"/>
    <property type="match status" value="1"/>
</dbReference>
<proteinExistence type="predicted"/>
<keyword evidence="1" id="KW-0472">Membrane</keyword>
<dbReference type="Gene3D" id="3.30.565.10">
    <property type="entry name" value="Histidine kinase-like ATPase, C-terminal domain"/>
    <property type="match status" value="1"/>
</dbReference>
<dbReference type="EMBL" id="JAVRIC010000014">
    <property type="protein sequence ID" value="MDT0497810.1"/>
    <property type="molecule type" value="Genomic_DNA"/>
</dbReference>
<keyword evidence="1" id="KW-1133">Transmembrane helix</keyword>
<evidence type="ECO:0000259" key="2">
    <source>
        <dbReference type="Pfam" id="PF06580"/>
    </source>
</evidence>
<keyword evidence="1" id="KW-0812">Transmembrane</keyword>
<feature type="transmembrane region" description="Helical" evidence="1">
    <location>
        <begin position="125"/>
        <end position="145"/>
    </location>
</feature>
<keyword evidence="3" id="KW-0418">Kinase</keyword>
<organism evidence="3 4">
    <name type="scientific">Banduia mediterranea</name>
    <dbReference type="NCBI Taxonomy" id="3075609"/>
    <lineage>
        <taxon>Bacteria</taxon>
        <taxon>Pseudomonadati</taxon>
        <taxon>Pseudomonadota</taxon>
        <taxon>Gammaproteobacteria</taxon>
        <taxon>Nevskiales</taxon>
        <taxon>Algiphilaceae</taxon>
        <taxon>Banduia</taxon>
    </lineage>
</organism>
<dbReference type="InterPro" id="IPR050640">
    <property type="entry name" value="Bact_2-comp_sensor_kinase"/>
</dbReference>
<evidence type="ECO:0000313" key="4">
    <source>
        <dbReference type="Proteomes" id="UP001254608"/>
    </source>
</evidence>
<feature type="transmembrane region" description="Helical" evidence="1">
    <location>
        <begin position="84"/>
        <end position="105"/>
    </location>
</feature>
<feature type="transmembrane region" description="Helical" evidence="1">
    <location>
        <begin position="52"/>
        <end position="72"/>
    </location>
</feature>
<sequence length="357" mass="39804">MNTSQPSIDLQGLIPNFCQWRSLLTLMVLMELVAVVLTLAGPADASLFPARFMLISLYLQWLAISVAGVLCVARRWLLVARARIVFFVSWGLILAVTTIVSDLGYRLAQLVIDQVYLSGETRYQFVLRNLAISAIVGLMLLRYFWARDQWRSQVTAEGEARYQALHARIRPHFLFNSLNSLAALIPIKPAAAEMMVEDLADLFRVSLDTRHRLVPLHEELDLVRKYLRIEQTRLGARLGADWDVPESLMNAQIPLLTIQPLVENAVYHGVAKVAGAATIAVRAQDNGHHMLIDVENPLPPDDEPGHTGSRTAVENIAQRLRLIYGEGATLALDRSEGVFRARLRLPIVDAGKSGYQA</sequence>
<dbReference type="RefSeq" id="WP_311365203.1">
    <property type="nucleotide sequence ID" value="NZ_JAVRIC010000014.1"/>
</dbReference>
<feature type="domain" description="Signal transduction histidine kinase internal region" evidence="2">
    <location>
        <begin position="160"/>
        <end position="238"/>
    </location>
</feature>
<comment type="caution">
    <text evidence="3">The sequence shown here is derived from an EMBL/GenBank/DDBJ whole genome shotgun (WGS) entry which is preliminary data.</text>
</comment>
<accession>A0ABU2WIX5</accession>
<keyword evidence="3" id="KW-0808">Transferase</keyword>
<keyword evidence="4" id="KW-1185">Reference proteome</keyword>
<evidence type="ECO:0000313" key="3">
    <source>
        <dbReference type="EMBL" id="MDT0497810.1"/>
    </source>
</evidence>
<reference evidence="3 4" key="1">
    <citation type="submission" date="2023-09" db="EMBL/GenBank/DDBJ databases">
        <authorList>
            <person name="Rey-Velasco X."/>
        </authorList>
    </citation>
    <scope>NUCLEOTIDE SEQUENCE [LARGE SCALE GENOMIC DNA]</scope>
    <source>
        <strain evidence="3 4">W345</strain>
    </source>
</reference>
<evidence type="ECO:0000256" key="1">
    <source>
        <dbReference type="SAM" id="Phobius"/>
    </source>
</evidence>
<dbReference type="Pfam" id="PF06580">
    <property type="entry name" value="His_kinase"/>
    <property type="match status" value="1"/>
</dbReference>